<keyword evidence="5" id="KW-1185">Reference proteome</keyword>
<protein>
    <submittedName>
        <fullName evidence="4">AraC-like DNA-binding protein</fullName>
    </submittedName>
</protein>
<dbReference type="PANTHER" id="PTHR43436">
    <property type="entry name" value="ARAC-FAMILY TRANSCRIPTIONAL REGULATOR"/>
    <property type="match status" value="1"/>
</dbReference>
<dbReference type="PROSITE" id="PS01124">
    <property type="entry name" value="HTH_ARAC_FAMILY_2"/>
    <property type="match status" value="1"/>
</dbReference>
<evidence type="ECO:0000259" key="3">
    <source>
        <dbReference type="PROSITE" id="PS01124"/>
    </source>
</evidence>
<dbReference type="InterPro" id="IPR018060">
    <property type="entry name" value="HTH_AraC"/>
</dbReference>
<dbReference type="PANTHER" id="PTHR43436:SF1">
    <property type="entry name" value="TRANSCRIPTIONAL REGULATORY PROTEIN"/>
    <property type="match status" value="1"/>
</dbReference>
<reference evidence="4 5" key="1">
    <citation type="submission" date="2020-08" db="EMBL/GenBank/DDBJ databases">
        <title>Genomic Encyclopedia of Type Strains, Phase IV (KMG-IV): sequencing the most valuable type-strain genomes for metagenomic binning, comparative biology and taxonomic classification.</title>
        <authorList>
            <person name="Goeker M."/>
        </authorList>
    </citation>
    <scope>NUCLEOTIDE SEQUENCE [LARGE SCALE GENOMIC DNA]</scope>
    <source>
        <strain evidence="4 5">DSM 105481</strain>
    </source>
</reference>
<dbReference type="RefSeq" id="WP_182503902.1">
    <property type="nucleotide sequence ID" value="NZ_JACJHX010000023.1"/>
</dbReference>
<sequence length="305" mass="34596">MSEQIDKQRAELTQLIERYTGKDGSYATTIPSLSFSRFSDITGPNYGVYKPSLCIIVQGRKEVLLAQESYVYGPANYLVASVNLPIAGQVTEASPEVPYLALKLEFTTSEILEVLREFQMGDDKKENAKRGMYVSKIEPSLLEPVTRLARLLDTPEDIKVLAPLIVKEIIYRVLQVEHGGMLKQIAIKGSSTHQISDVIEHIMNNYEKSFKIEELAEIVNMSVSSLHRHFKEVTAMSPIQFQKQLRLQEARSLLLSKSADAADVAFRVGYESPSQFSREYSRMFGLPPKEDIKRLREQYDQRVKA</sequence>
<dbReference type="Proteomes" id="UP000626697">
    <property type="component" value="Unassembled WGS sequence"/>
</dbReference>
<evidence type="ECO:0000313" key="5">
    <source>
        <dbReference type="Proteomes" id="UP000626697"/>
    </source>
</evidence>
<proteinExistence type="predicted"/>
<evidence type="ECO:0000313" key="4">
    <source>
        <dbReference type="EMBL" id="MBA9029009.1"/>
    </source>
</evidence>
<dbReference type="SUPFAM" id="SSF46689">
    <property type="entry name" value="Homeodomain-like"/>
    <property type="match status" value="2"/>
</dbReference>
<evidence type="ECO:0000256" key="2">
    <source>
        <dbReference type="ARBA" id="ARBA00023163"/>
    </source>
</evidence>
<feature type="domain" description="HTH araC/xylS-type" evidence="3">
    <location>
        <begin position="196"/>
        <end position="294"/>
    </location>
</feature>
<dbReference type="InterPro" id="IPR009057">
    <property type="entry name" value="Homeodomain-like_sf"/>
</dbReference>
<dbReference type="Pfam" id="PF12833">
    <property type="entry name" value="HTH_18"/>
    <property type="match status" value="1"/>
</dbReference>
<dbReference type="SMART" id="SM00342">
    <property type="entry name" value="HTH_ARAC"/>
    <property type="match status" value="1"/>
</dbReference>
<keyword evidence="1" id="KW-0805">Transcription regulation</keyword>
<comment type="caution">
    <text evidence="4">The sequence shown here is derived from an EMBL/GenBank/DDBJ whole genome shotgun (WGS) entry which is preliminary data.</text>
</comment>
<gene>
    <name evidence="4" type="ORF">HNP81_004331</name>
</gene>
<dbReference type="InterPro" id="IPR009594">
    <property type="entry name" value="Tscrpt_reg_HTH_AraC_N"/>
</dbReference>
<keyword evidence="2" id="KW-0804">Transcription</keyword>
<evidence type="ECO:0000256" key="1">
    <source>
        <dbReference type="ARBA" id="ARBA00023015"/>
    </source>
</evidence>
<accession>A0ABR6CVF7</accession>
<dbReference type="EMBL" id="JACJHX010000023">
    <property type="protein sequence ID" value="MBA9029009.1"/>
    <property type="molecule type" value="Genomic_DNA"/>
</dbReference>
<dbReference type="Gene3D" id="1.10.10.60">
    <property type="entry name" value="Homeodomain-like"/>
    <property type="match status" value="1"/>
</dbReference>
<name>A0ABR6CVF7_9BACI</name>
<organism evidence="4 5">
    <name type="scientific">Peribacillus huizhouensis</name>
    <dbReference type="NCBI Taxonomy" id="1501239"/>
    <lineage>
        <taxon>Bacteria</taxon>
        <taxon>Bacillati</taxon>
        <taxon>Bacillota</taxon>
        <taxon>Bacilli</taxon>
        <taxon>Bacillales</taxon>
        <taxon>Bacillaceae</taxon>
        <taxon>Peribacillus</taxon>
    </lineage>
</organism>
<dbReference type="Pfam" id="PF06719">
    <property type="entry name" value="AraC_N"/>
    <property type="match status" value="1"/>
</dbReference>